<dbReference type="Proteomes" id="UP001518990">
    <property type="component" value="Unassembled WGS sequence"/>
</dbReference>
<dbReference type="InterPro" id="IPR010667">
    <property type="entry name" value="Phage_T4_Gp19"/>
</dbReference>
<organism evidence="1 2">
    <name type="scientific">Roseomonas marmotae</name>
    <dbReference type="NCBI Taxonomy" id="2768161"/>
    <lineage>
        <taxon>Bacteria</taxon>
        <taxon>Pseudomonadati</taxon>
        <taxon>Pseudomonadota</taxon>
        <taxon>Alphaproteobacteria</taxon>
        <taxon>Acetobacterales</taxon>
        <taxon>Roseomonadaceae</taxon>
        <taxon>Roseomonas</taxon>
    </lineage>
</organism>
<dbReference type="InterPro" id="IPR011747">
    <property type="entry name" value="CHP02241"/>
</dbReference>
<keyword evidence="2" id="KW-1185">Reference proteome</keyword>
<protein>
    <submittedName>
        <fullName evidence="1">Phage tail protein</fullName>
    </submittedName>
</protein>
<accession>A0ABS3KFI2</accession>
<evidence type="ECO:0000313" key="1">
    <source>
        <dbReference type="EMBL" id="MBO1076182.1"/>
    </source>
</evidence>
<dbReference type="NCBIfam" id="TIGR02241">
    <property type="entry name" value="conserved hypothetical phage tail region protein"/>
    <property type="match status" value="1"/>
</dbReference>
<dbReference type="EMBL" id="JACTNF010000018">
    <property type="protein sequence ID" value="MBO1076182.1"/>
    <property type="molecule type" value="Genomic_DNA"/>
</dbReference>
<sequence>MSDTLRKDPVVGFNFAVSLTESAGIGSFVSLTVGLPPQGGFSEVSGLDLTIQAEEFREGGNNGTVLKFPGRAVWGNLKLRRGIVRAADLWDWHRGFLEGRGKRRDGVVTLLDESGEAVRSWRFTRGLPVRWTGPGLNAREAQVAVEEIEIAHEGIRQTGGDGSLLGAIGNLF</sequence>
<dbReference type="Pfam" id="PF06841">
    <property type="entry name" value="Phage_T4_gp19"/>
    <property type="match status" value="1"/>
</dbReference>
<dbReference type="PANTHER" id="PTHR38009:SF1">
    <property type="entry name" value="CONSERVED HYPOTHETICAL PHAGE TAIL PROTEIN"/>
    <property type="match status" value="1"/>
</dbReference>
<reference evidence="1 2" key="1">
    <citation type="submission" date="2020-09" db="EMBL/GenBank/DDBJ databases">
        <title>Roseomonas.</title>
        <authorList>
            <person name="Zhu W."/>
        </authorList>
    </citation>
    <scope>NUCLEOTIDE SEQUENCE [LARGE SCALE GENOMIC DNA]</scope>
    <source>
        <strain evidence="1 2">1311</strain>
    </source>
</reference>
<proteinExistence type="predicted"/>
<comment type="caution">
    <text evidence="1">The sequence shown here is derived from an EMBL/GenBank/DDBJ whole genome shotgun (WGS) entry which is preliminary data.</text>
</comment>
<name>A0ABS3KFI2_9PROT</name>
<gene>
    <name evidence="1" type="ORF">IAI60_16310</name>
</gene>
<dbReference type="RefSeq" id="WP_207448930.1">
    <property type="nucleotide sequence ID" value="NZ_CP061095.1"/>
</dbReference>
<dbReference type="PANTHER" id="PTHR38009">
    <property type="entry name" value="CONSERVED HYPOTHETICAL PHAGE TAIL PROTEIN"/>
    <property type="match status" value="1"/>
</dbReference>
<evidence type="ECO:0000313" key="2">
    <source>
        <dbReference type="Proteomes" id="UP001518990"/>
    </source>
</evidence>